<protein>
    <recommendedName>
        <fullName evidence="4">PorT family protein</fullName>
    </recommendedName>
</protein>
<dbReference type="RefSeq" id="WP_120627686.1">
    <property type="nucleotide sequence ID" value="NZ_RAWG01000173.1"/>
</dbReference>
<keyword evidence="1" id="KW-0732">Signal</keyword>
<evidence type="ECO:0008006" key="4">
    <source>
        <dbReference type="Google" id="ProtNLM"/>
    </source>
</evidence>
<dbReference type="SUPFAM" id="SSF103515">
    <property type="entry name" value="Autotransporter"/>
    <property type="match status" value="1"/>
</dbReference>
<name>A0A3A8N6J2_9BACT</name>
<dbReference type="InterPro" id="IPR036709">
    <property type="entry name" value="Autotransporte_beta_dom_sf"/>
</dbReference>
<reference evidence="3" key="1">
    <citation type="submission" date="2018-09" db="EMBL/GenBank/DDBJ databases">
        <authorList>
            <person name="Livingstone P.G."/>
            <person name="Whitworth D.E."/>
        </authorList>
    </citation>
    <scope>NUCLEOTIDE SEQUENCE [LARGE SCALE GENOMIC DNA]</scope>
    <source>
        <strain evidence="3">CA040B</strain>
    </source>
</reference>
<dbReference type="AlphaFoldDB" id="A0A3A8N6J2"/>
<accession>A0A3A8N6J2</accession>
<evidence type="ECO:0000313" key="3">
    <source>
        <dbReference type="Proteomes" id="UP000273405"/>
    </source>
</evidence>
<comment type="caution">
    <text evidence="2">The sequence shown here is derived from an EMBL/GenBank/DDBJ whole genome shotgun (WGS) entry which is preliminary data.</text>
</comment>
<evidence type="ECO:0000313" key="2">
    <source>
        <dbReference type="EMBL" id="RKH39120.1"/>
    </source>
</evidence>
<feature type="chain" id="PRO_5017484379" description="PorT family protein" evidence="1">
    <location>
        <begin position="22"/>
        <end position="302"/>
    </location>
</feature>
<proteinExistence type="predicted"/>
<dbReference type="EMBL" id="RAWG01000173">
    <property type="protein sequence ID" value="RKH39120.1"/>
    <property type="molecule type" value="Genomic_DNA"/>
</dbReference>
<organism evidence="2 3">
    <name type="scientific">Corallococcus sicarius</name>
    <dbReference type="NCBI Taxonomy" id="2316726"/>
    <lineage>
        <taxon>Bacteria</taxon>
        <taxon>Pseudomonadati</taxon>
        <taxon>Myxococcota</taxon>
        <taxon>Myxococcia</taxon>
        <taxon>Myxococcales</taxon>
        <taxon>Cystobacterineae</taxon>
        <taxon>Myxococcaceae</taxon>
        <taxon>Corallococcus</taxon>
    </lineage>
</organism>
<dbReference type="Proteomes" id="UP000273405">
    <property type="component" value="Unassembled WGS sequence"/>
</dbReference>
<keyword evidence="3" id="KW-1185">Reference proteome</keyword>
<sequence length="302" mass="31947">MRTFSRWLVLATALCGAAAHADDNDLSIARFGIERRGGTGVITSEQLAQASADFRAFARTFGAVMTSANLMPPRTTGHSGYAFNAELSVVSLPESVTLPTERAQPGSLLLPSLHVRKGLPFSLELGGRVGWVEKSSMVTATGELKWAVNEGFTYLPDVGLRLHVTKLFGAHNLDLTTTGLDIGVGKQFPLGGMVTLTPYGGLDLNFVSAASRTLDFDPTRSLEDSQGNQSRDALINTGAYARVSAGDNLTPRFYAGGRFIGGALQLGAEVSITNLGSFDVTGAESRDLPSVVAFNTTLGLDF</sequence>
<gene>
    <name evidence="2" type="ORF">D7X12_24450</name>
</gene>
<evidence type="ECO:0000256" key="1">
    <source>
        <dbReference type="SAM" id="SignalP"/>
    </source>
</evidence>
<dbReference type="OrthoDB" id="5394858at2"/>
<feature type="signal peptide" evidence="1">
    <location>
        <begin position="1"/>
        <end position="21"/>
    </location>
</feature>